<keyword evidence="6" id="KW-0472">Membrane</keyword>
<evidence type="ECO:0000256" key="2">
    <source>
        <dbReference type="ARBA" id="ARBA00005695"/>
    </source>
</evidence>
<keyword evidence="6" id="KW-0812">Transmembrane</keyword>
<dbReference type="Pfam" id="PF00496">
    <property type="entry name" value="SBP_bac_5"/>
    <property type="match status" value="1"/>
</dbReference>
<feature type="transmembrane region" description="Helical" evidence="6">
    <location>
        <begin position="545"/>
        <end position="565"/>
    </location>
</feature>
<name>A0AAT9HG60_9ACTN</name>
<dbReference type="Gene3D" id="3.90.76.10">
    <property type="entry name" value="Dipeptide-binding Protein, Domain 1"/>
    <property type="match status" value="1"/>
</dbReference>
<dbReference type="InterPro" id="IPR023765">
    <property type="entry name" value="SBP_5_CS"/>
</dbReference>
<dbReference type="InterPro" id="IPR030678">
    <property type="entry name" value="Peptide/Ni-bd"/>
</dbReference>
<evidence type="ECO:0000256" key="3">
    <source>
        <dbReference type="ARBA" id="ARBA00022448"/>
    </source>
</evidence>
<dbReference type="SUPFAM" id="SSF53850">
    <property type="entry name" value="Periplasmic binding protein-like II"/>
    <property type="match status" value="1"/>
</dbReference>
<keyword evidence="4 7" id="KW-0732">Signal</keyword>
<accession>A0AAT9HG60</accession>
<comment type="similarity">
    <text evidence="2">Belongs to the bacterial solute-binding protein 5 family.</text>
</comment>
<sequence>MTTRRIRGAAAAVAMAGAAAACSAPGGGGADGGASAESVVIGVPSEPDTLSPLLGYGKDGNSKIFDGLLARDADMKLKPALAKALPEITDGGRTYTYTLRDGVKFSDGEPLTADDVVFTYDTVLDGKTNNTAKSELDAIKDVRADGDDKVVFTLDYPYAAFAARTVLPVVPEHIAGRQDPNTGAFNTKPVGTGPYVLTGWSKGEKLTFQANPNYWGGAPKVKKLTMAIIADDDVRATRLRSGDLDGATLPPNLAATFKNDDGRKTYQATSYDFRAVTLPTGNPVAGDTAIRRALDLAVDRTAMVDKILDGAGRPAYGPLPVDDPWFAQDIERARNLDEAKSILDRAGWKDGKDGIRAKDGRPARFTLYYPSGDKVRQDHALAYASDAKKAGIDVRVESATWEVIEPRMKHDAVLAGFGSTGDPDFGLYTLLHSTLAGDGFNNMALYDNPAVDKALDTGRRTQDPAGREAAYDTLQRALVKNPGYTFLTHIDHVYVLADRWKDLTTQTEPHEHGFASGPGGTSRTGSPPRDRTPWGEMTRLTARRALFAVPVLLVVTFGVFAVAAASPSTPSRRTPARPRSAPTRRPWTGCGRTWAWTGPSPHAGGTG</sequence>
<dbReference type="PROSITE" id="PS51257">
    <property type="entry name" value="PROKAR_LIPOPROTEIN"/>
    <property type="match status" value="1"/>
</dbReference>
<dbReference type="PANTHER" id="PTHR30290">
    <property type="entry name" value="PERIPLASMIC BINDING COMPONENT OF ABC TRANSPORTER"/>
    <property type="match status" value="1"/>
</dbReference>
<dbReference type="GO" id="GO:0042597">
    <property type="term" value="C:periplasmic space"/>
    <property type="evidence" value="ECO:0007669"/>
    <property type="project" value="UniProtKB-ARBA"/>
</dbReference>
<dbReference type="InterPro" id="IPR000914">
    <property type="entry name" value="SBP_5_dom"/>
</dbReference>
<feature type="domain" description="Solute-binding protein family 5" evidence="8">
    <location>
        <begin position="76"/>
        <end position="434"/>
    </location>
</feature>
<evidence type="ECO:0000256" key="4">
    <source>
        <dbReference type="ARBA" id="ARBA00022729"/>
    </source>
</evidence>
<feature type="signal peptide" evidence="7">
    <location>
        <begin position="1"/>
        <end position="23"/>
    </location>
</feature>
<proteinExistence type="inferred from homology"/>
<dbReference type="GO" id="GO:1904680">
    <property type="term" value="F:peptide transmembrane transporter activity"/>
    <property type="evidence" value="ECO:0007669"/>
    <property type="project" value="TreeGrafter"/>
</dbReference>
<keyword evidence="3" id="KW-0813">Transport</keyword>
<dbReference type="Gene3D" id="3.10.105.10">
    <property type="entry name" value="Dipeptide-binding Protein, Domain 3"/>
    <property type="match status" value="1"/>
</dbReference>
<evidence type="ECO:0000259" key="8">
    <source>
        <dbReference type="Pfam" id="PF00496"/>
    </source>
</evidence>
<evidence type="ECO:0000256" key="6">
    <source>
        <dbReference type="SAM" id="Phobius"/>
    </source>
</evidence>
<dbReference type="EMBL" id="AP035768">
    <property type="protein sequence ID" value="BFO16318.1"/>
    <property type="molecule type" value="Genomic_DNA"/>
</dbReference>
<dbReference type="AlphaFoldDB" id="A0AAT9HG60"/>
<dbReference type="PIRSF" id="PIRSF002741">
    <property type="entry name" value="MppA"/>
    <property type="match status" value="1"/>
</dbReference>
<dbReference type="CDD" id="cd08518">
    <property type="entry name" value="PBP2_NikA_DppA_OppA_like_19"/>
    <property type="match status" value="1"/>
</dbReference>
<feature type="compositionally biased region" description="Low complexity" evidence="5">
    <location>
        <begin position="565"/>
        <end position="586"/>
    </location>
</feature>
<evidence type="ECO:0000313" key="9">
    <source>
        <dbReference type="EMBL" id="BFO16318.1"/>
    </source>
</evidence>
<dbReference type="PROSITE" id="PS01040">
    <property type="entry name" value="SBP_BACTERIAL_5"/>
    <property type="match status" value="1"/>
</dbReference>
<reference evidence="9" key="1">
    <citation type="submission" date="2024-06" db="EMBL/GenBank/DDBJ databases">
        <authorList>
            <consortium name="consrtm"/>
            <person name="Uemura M."/>
            <person name="Terahara T."/>
        </authorList>
    </citation>
    <scope>NUCLEOTIDE SEQUENCE</scope>
    <source>
        <strain evidence="9">KM77-8</strain>
    </source>
</reference>
<protein>
    <submittedName>
        <fullName evidence="9">ABC transporter substrate-binding protein</fullName>
    </submittedName>
</protein>
<dbReference type="InterPro" id="IPR039424">
    <property type="entry name" value="SBP_5"/>
</dbReference>
<dbReference type="PANTHER" id="PTHR30290:SF9">
    <property type="entry name" value="OLIGOPEPTIDE-BINDING PROTEIN APPA"/>
    <property type="match status" value="1"/>
</dbReference>
<gene>
    <name evidence="9" type="ORF">SHKM778_27060</name>
</gene>
<feature type="chain" id="PRO_5043658571" evidence="7">
    <location>
        <begin position="24"/>
        <end position="607"/>
    </location>
</feature>
<reference evidence="9" key="2">
    <citation type="submission" date="2024-07" db="EMBL/GenBank/DDBJ databases">
        <title>Streptomyces haneummycinica sp. nov., a new antibiotic-producing actinobacterium isolated from marine sediment.</title>
        <authorList>
            <person name="Uemura M."/>
            <person name="Hamada M."/>
            <person name="Hirano S."/>
            <person name="Kobayashi K."/>
            <person name="Ohshiro T."/>
            <person name="Kobayashi T."/>
            <person name="Terahara T."/>
        </authorList>
    </citation>
    <scope>NUCLEOTIDE SEQUENCE</scope>
    <source>
        <strain evidence="9">KM77-8</strain>
    </source>
</reference>
<dbReference type="Gene3D" id="3.40.190.10">
    <property type="entry name" value="Periplasmic binding protein-like II"/>
    <property type="match status" value="1"/>
</dbReference>
<keyword evidence="6" id="KW-1133">Transmembrane helix</keyword>
<evidence type="ECO:0000256" key="7">
    <source>
        <dbReference type="SAM" id="SignalP"/>
    </source>
</evidence>
<feature type="region of interest" description="Disordered" evidence="5">
    <location>
        <begin position="508"/>
        <end position="532"/>
    </location>
</feature>
<organism evidence="9">
    <name type="scientific">Streptomyces haneummycinicus</name>
    <dbReference type="NCBI Taxonomy" id="3074435"/>
    <lineage>
        <taxon>Bacteria</taxon>
        <taxon>Bacillati</taxon>
        <taxon>Actinomycetota</taxon>
        <taxon>Actinomycetes</taxon>
        <taxon>Kitasatosporales</taxon>
        <taxon>Streptomycetaceae</taxon>
        <taxon>Streptomyces</taxon>
    </lineage>
</organism>
<evidence type="ECO:0000256" key="1">
    <source>
        <dbReference type="ARBA" id="ARBA00004193"/>
    </source>
</evidence>
<dbReference type="GO" id="GO:0015833">
    <property type="term" value="P:peptide transport"/>
    <property type="evidence" value="ECO:0007669"/>
    <property type="project" value="TreeGrafter"/>
</dbReference>
<dbReference type="GO" id="GO:0043190">
    <property type="term" value="C:ATP-binding cassette (ABC) transporter complex"/>
    <property type="evidence" value="ECO:0007669"/>
    <property type="project" value="InterPro"/>
</dbReference>
<comment type="subcellular location">
    <subcellularLocation>
        <location evidence="1">Cell membrane</location>
        <topology evidence="1">Lipid-anchor</topology>
    </subcellularLocation>
</comment>
<evidence type="ECO:0000256" key="5">
    <source>
        <dbReference type="SAM" id="MobiDB-lite"/>
    </source>
</evidence>
<feature type="region of interest" description="Disordered" evidence="5">
    <location>
        <begin position="565"/>
        <end position="607"/>
    </location>
</feature>